<evidence type="ECO:0000259" key="1">
    <source>
        <dbReference type="PROSITE" id="PS51186"/>
    </source>
</evidence>
<dbReference type="SUPFAM" id="SSF55729">
    <property type="entry name" value="Acyl-CoA N-acyltransferases (Nat)"/>
    <property type="match status" value="1"/>
</dbReference>
<evidence type="ECO:0000313" key="3">
    <source>
        <dbReference type="Proteomes" id="UP000265725"/>
    </source>
</evidence>
<keyword evidence="3" id="KW-1185">Reference proteome</keyword>
<dbReference type="OrthoDB" id="9796171at2"/>
<dbReference type="PANTHER" id="PTHR13355">
    <property type="entry name" value="GLUCOSAMINE 6-PHOSPHATE N-ACETYLTRANSFERASE"/>
    <property type="match status" value="1"/>
</dbReference>
<reference evidence="3" key="1">
    <citation type="submission" date="2018-09" db="EMBL/GenBank/DDBJ databases">
        <authorList>
            <person name="Zhu H."/>
        </authorList>
    </citation>
    <scope>NUCLEOTIDE SEQUENCE [LARGE SCALE GENOMIC DNA]</scope>
    <source>
        <strain evidence="3">K2R23-3</strain>
    </source>
</reference>
<feature type="domain" description="N-acetyltransferase" evidence="1">
    <location>
        <begin position="2"/>
        <end position="142"/>
    </location>
</feature>
<organism evidence="2 3">
    <name type="scientific">Paenisporosarcina cavernae</name>
    <dbReference type="NCBI Taxonomy" id="2320858"/>
    <lineage>
        <taxon>Bacteria</taxon>
        <taxon>Bacillati</taxon>
        <taxon>Bacillota</taxon>
        <taxon>Bacilli</taxon>
        <taxon>Bacillales</taxon>
        <taxon>Caryophanaceae</taxon>
        <taxon>Paenisporosarcina</taxon>
    </lineage>
</organism>
<dbReference type="Proteomes" id="UP000265725">
    <property type="component" value="Chromosome"/>
</dbReference>
<proteinExistence type="predicted"/>
<protein>
    <submittedName>
        <fullName evidence="2">GNAT family N-acetyltransferase</fullName>
    </submittedName>
</protein>
<dbReference type="GO" id="GO:0004343">
    <property type="term" value="F:glucosamine 6-phosphate N-acetyltransferase activity"/>
    <property type="evidence" value="ECO:0007669"/>
    <property type="project" value="TreeGrafter"/>
</dbReference>
<sequence length="142" mass="16231">MISAKQVTTDKERDDAFSVRKMVFVEEQGVPIHLELDDQDATAIHFVSYDEDVVFGAGRVRDLGDGIAKVERVCILPSYRGKHLGNLMMEKMENYARENGFTKIILNSQSYAVPFYEKLHYEITSPEFMDAGIPHRAMEKKL</sequence>
<dbReference type="Pfam" id="PF13673">
    <property type="entry name" value="Acetyltransf_10"/>
    <property type="match status" value="1"/>
</dbReference>
<dbReference type="InterPro" id="IPR016181">
    <property type="entry name" value="Acyl_CoA_acyltransferase"/>
</dbReference>
<keyword evidence="2" id="KW-0808">Transferase</keyword>
<name>A0A385YQJ8_9BACL</name>
<accession>A0A385YQJ8</accession>
<dbReference type="CDD" id="cd04301">
    <property type="entry name" value="NAT_SF"/>
    <property type="match status" value="1"/>
</dbReference>
<dbReference type="Gene3D" id="3.40.630.30">
    <property type="match status" value="1"/>
</dbReference>
<dbReference type="PROSITE" id="PS51186">
    <property type="entry name" value="GNAT"/>
    <property type="match status" value="1"/>
</dbReference>
<dbReference type="InterPro" id="IPR000182">
    <property type="entry name" value="GNAT_dom"/>
</dbReference>
<dbReference type="KEGG" id="paek:D3873_03800"/>
<dbReference type="AlphaFoldDB" id="A0A385YQJ8"/>
<evidence type="ECO:0000313" key="2">
    <source>
        <dbReference type="EMBL" id="AYC29039.1"/>
    </source>
</evidence>
<dbReference type="RefSeq" id="WP_119882780.1">
    <property type="nucleotide sequence ID" value="NZ_CP032418.1"/>
</dbReference>
<gene>
    <name evidence="2" type="ORF">D3873_03800</name>
</gene>
<dbReference type="PANTHER" id="PTHR13355:SF11">
    <property type="entry name" value="GLUCOSAMINE 6-PHOSPHATE N-ACETYLTRANSFERASE"/>
    <property type="match status" value="1"/>
</dbReference>
<dbReference type="InterPro" id="IPR039143">
    <property type="entry name" value="GNPNAT1-like"/>
</dbReference>
<dbReference type="EMBL" id="CP032418">
    <property type="protein sequence ID" value="AYC29039.1"/>
    <property type="molecule type" value="Genomic_DNA"/>
</dbReference>